<dbReference type="OrthoDB" id="9778801at2"/>
<evidence type="ECO:0000313" key="2">
    <source>
        <dbReference type="Proteomes" id="UP000244224"/>
    </source>
</evidence>
<sequence>MTLAARLDAGEVLGLRAVITHARRAPPHHAFRTSADHVLLAPETCRPPRLMGHNRFNLIAFHDADHGGRRGEGSGAGWAWQQFATAGIDRAPGRVLALLTQPRFLGYWFAPVSFWLLIEGDALIAAIAEVNNTFGQRHSYLLIPPGQAPITAATRLSARKMFHVSPFQDLSGDYEFAFDLHPDRLAIRIARKDGADGIDTAMGGLLRPLTSGGILRAALQRPGGALRVIVQIYWHALRLRIKGATYRRLPTPPEQEIT</sequence>
<comment type="caution">
    <text evidence="1">The sequence shown here is derived from an EMBL/GenBank/DDBJ whole genome shotgun (WGS) entry which is preliminary data.</text>
</comment>
<evidence type="ECO:0008006" key="3">
    <source>
        <dbReference type="Google" id="ProtNLM"/>
    </source>
</evidence>
<dbReference type="RefSeq" id="WP_108129585.1">
    <property type="nucleotide sequence ID" value="NZ_QBKP01000010.1"/>
</dbReference>
<dbReference type="AlphaFoldDB" id="A0A2T6AWL6"/>
<dbReference type="EMBL" id="QBKP01000010">
    <property type="protein sequence ID" value="PTX48212.1"/>
    <property type="molecule type" value="Genomic_DNA"/>
</dbReference>
<dbReference type="Proteomes" id="UP000244224">
    <property type="component" value="Unassembled WGS sequence"/>
</dbReference>
<reference evidence="1 2" key="1">
    <citation type="submission" date="2018-04" db="EMBL/GenBank/DDBJ databases">
        <title>Genomic Encyclopedia of Archaeal and Bacterial Type Strains, Phase II (KMG-II): from individual species to whole genera.</title>
        <authorList>
            <person name="Goeker M."/>
        </authorList>
    </citation>
    <scope>NUCLEOTIDE SEQUENCE [LARGE SCALE GENOMIC DNA]</scope>
    <source>
        <strain evidence="1 2">DSM 21823</strain>
    </source>
</reference>
<organism evidence="1 2">
    <name type="scientific">Gemmobacter caeni</name>
    <dbReference type="NCBI Taxonomy" id="589035"/>
    <lineage>
        <taxon>Bacteria</taxon>
        <taxon>Pseudomonadati</taxon>
        <taxon>Pseudomonadota</taxon>
        <taxon>Alphaproteobacteria</taxon>
        <taxon>Rhodobacterales</taxon>
        <taxon>Paracoccaceae</taxon>
        <taxon>Gemmobacter</taxon>
    </lineage>
</organism>
<name>A0A2T6AWL6_9RHOB</name>
<dbReference type="Pfam" id="PF07103">
    <property type="entry name" value="DUF1365"/>
    <property type="match status" value="1"/>
</dbReference>
<dbReference type="PANTHER" id="PTHR33973:SF4">
    <property type="entry name" value="OS07G0153300 PROTEIN"/>
    <property type="match status" value="1"/>
</dbReference>
<accession>A0A2T6AWL6</accession>
<protein>
    <recommendedName>
        <fullName evidence="3">Cyclopropane-fatty-acyl-phospholipid synthase</fullName>
    </recommendedName>
</protein>
<dbReference type="InterPro" id="IPR010775">
    <property type="entry name" value="DUF1365"/>
</dbReference>
<dbReference type="PANTHER" id="PTHR33973">
    <property type="entry name" value="OS07G0153300 PROTEIN"/>
    <property type="match status" value="1"/>
</dbReference>
<proteinExistence type="predicted"/>
<keyword evidence="2" id="KW-1185">Reference proteome</keyword>
<evidence type="ECO:0000313" key="1">
    <source>
        <dbReference type="EMBL" id="PTX48212.1"/>
    </source>
</evidence>
<gene>
    <name evidence="1" type="ORF">C8N34_11072</name>
</gene>